<proteinExistence type="predicted"/>
<protein>
    <submittedName>
        <fullName evidence="2">Uncharacterized protein</fullName>
    </submittedName>
</protein>
<name>A0A8X6U6Z6_NEPPI</name>
<dbReference type="AlphaFoldDB" id="A0A8X6U6Z6"/>
<feature type="region of interest" description="Disordered" evidence="1">
    <location>
        <begin position="58"/>
        <end position="81"/>
    </location>
</feature>
<evidence type="ECO:0000313" key="3">
    <source>
        <dbReference type="Proteomes" id="UP000887013"/>
    </source>
</evidence>
<accession>A0A8X6U6Z6</accession>
<evidence type="ECO:0000256" key="1">
    <source>
        <dbReference type="SAM" id="MobiDB-lite"/>
    </source>
</evidence>
<keyword evidence="3" id="KW-1185">Reference proteome</keyword>
<organism evidence="2 3">
    <name type="scientific">Nephila pilipes</name>
    <name type="common">Giant wood spider</name>
    <name type="synonym">Nephila maculata</name>
    <dbReference type="NCBI Taxonomy" id="299642"/>
    <lineage>
        <taxon>Eukaryota</taxon>
        <taxon>Metazoa</taxon>
        <taxon>Ecdysozoa</taxon>
        <taxon>Arthropoda</taxon>
        <taxon>Chelicerata</taxon>
        <taxon>Arachnida</taxon>
        <taxon>Araneae</taxon>
        <taxon>Araneomorphae</taxon>
        <taxon>Entelegynae</taxon>
        <taxon>Araneoidea</taxon>
        <taxon>Nephilidae</taxon>
        <taxon>Nephila</taxon>
    </lineage>
</organism>
<sequence>MSENKESYSPLVFMRGHLPSSCVCRLATDCLLAFTGIYRHLHPECLLGPTKLGLLNSAGPPDDTANIQRNKTTKDQNITKF</sequence>
<comment type="caution">
    <text evidence="2">The sequence shown here is derived from an EMBL/GenBank/DDBJ whole genome shotgun (WGS) entry which is preliminary data.</text>
</comment>
<feature type="compositionally biased region" description="Polar residues" evidence="1">
    <location>
        <begin position="65"/>
        <end position="81"/>
    </location>
</feature>
<gene>
    <name evidence="2" type="ORF">NPIL_438291</name>
</gene>
<evidence type="ECO:0000313" key="2">
    <source>
        <dbReference type="EMBL" id="GFT98213.1"/>
    </source>
</evidence>
<dbReference type="Proteomes" id="UP000887013">
    <property type="component" value="Unassembled WGS sequence"/>
</dbReference>
<dbReference type="EMBL" id="BMAW01026630">
    <property type="protein sequence ID" value="GFT98213.1"/>
    <property type="molecule type" value="Genomic_DNA"/>
</dbReference>
<reference evidence="2" key="1">
    <citation type="submission" date="2020-08" db="EMBL/GenBank/DDBJ databases">
        <title>Multicomponent nature underlies the extraordinary mechanical properties of spider dragline silk.</title>
        <authorList>
            <person name="Kono N."/>
            <person name="Nakamura H."/>
            <person name="Mori M."/>
            <person name="Yoshida Y."/>
            <person name="Ohtoshi R."/>
            <person name="Malay A.D."/>
            <person name="Moran D.A.P."/>
            <person name="Tomita M."/>
            <person name="Numata K."/>
            <person name="Arakawa K."/>
        </authorList>
    </citation>
    <scope>NUCLEOTIDE SEQUENCE</scope>
</reference>